<reference evidence="1" key="2">
    <citation type="journal article" date="2022" name="New Phytol.">
        <title>Evolutionary transition to the ectomycorrhizal habit in the genomes of a hyperdiverse lineage of mushroom-forming fungi.</title>
        <authorList>
            <person name="Looney B."/>
            <person name="Miyauchi S."/>
            <person name="Morin E."/>
            <person name="Drula E."/>
            <person name="Courty P.E."/>
            <person name="Kohler A."/>
            <person name="Kuo A."/>
            <person name="LaButti K."/>
            <person name="Pangilinan J."/>
            <person name="Lipzen A."/>
            <person name="Riley R."/>
            <person name="Andreopoulos W."/>
            <person name="He G."/>
            <person name="Johnson J."/>
            <person name="Nolan M."/>
            <person name="Tritt A."/>
            <person name="Barry K.W."/>
            <person name="Grigoriev I.V."/>
            <person name="Nagy L.G."/>
            <person name="Hibbett D."/>
            <person name="Henrissat B."/>
            <person name="Matheny P.B."/>
            <person name="Labbe J."/>
            <person name="Martin F.M."/>
        </authorList>
    </citation>
    <scope>NUCLEOTIDE SEQUENCE</scope>
    <source>
        <strain evidence="1">FP105234-sp</strain>
    </source>
</reference>
<evidence type="ECO:0000313" key="2">
    <source>
        <dbReference type="Proteomes" id="UP000814033"/>
    </source>
</evidence>
<keyword evidence="2" id="KW-1185">Reference proteome</keyword>
<gene>
    <name evidence="1" type="ORF">FA95DRAFT_1613206</name>
</gene>
<protein>
    <submittedName>
        <fullName evidence="1">Uncharacterized protein</fullName>
    </submittedName>
</protein>
<sequence length="155" mass="17019">MSSTSSGNATPAPILTASRSPRPQPEASKSLLLSVLRPTFAQLRYPSFARPPRTVDTSTLTQILNASPTPRPSRVVIASNTCRAPHVPTDSTLQYDRSLVKLKFTKLLQQLELCHLPRIGDARPHSLLVCLLFSQFQNDQPNPHQRGPGTLALFV</sequence>
<dbReference type="Proteomes" id="UP000814033">
    <property type="component" value="Unassembled WGS sequence"/>
</dbReference>
<organism evidence="1 2">
    <name type="scientific">Auriscalpium vulgare</name>
    <dbReference type="NCBI Taxonomy" id="40419"/>
    <lineage>
        <taxon>Eukaryota</taxon>
        <taxon>Fungi</taxon>
        <taxon>Dikarya</taxon>
        <taxon>Basidiomycota</taxon>
        <taxon>Agaricomycotina</taxon>
        <taxon>Agaricomycetes</taxon>
        <taxon>Russulales</taxon>
        <taxon>Auriscalpiaceae</taxon>
        <taxon>Auriscalpium</taxon>
    </lineage>
</organism>
<name>A0ACB8R466_9AGAM</name>
<proteinExistence type="predicted"/>
<dbReference type="EMBL" id="MU276441">
    <property type="protein sequence ID" value="KAI0038667.1"/>
    <property type="molecule type" value="Genomic_DNA"/>
</dbReference>
<comment type="caution">
    <text evidence="1">The sequence shown here is derived from an EMBL/GenBank/DDBJ whole genome shotgun (WGS) entry which is preliminary data.</text>
</comment>
<reference evidence="1" key="1">
    <citation type="submission" date="2021-02" db="EMBL/GenBank/DDBJ databases">
        <authorList>
            <consortium name="DOE Joint Genome Institute"/>
            <person name="Ahrendt S."/>
            <person name="Looney B.P."/>
            <person name="Miyauchi S."/>
            <person name="Morin E."/>
            <person name="Drula E."/>
            <person name="Courty P.E."/>
            <person name="Chicoki N."/>
            <person name="Fauchery L."/>
            <person name="Kohler A."/>
            <person name="Kuo A."/>
            <person name="Labutti K."/>
            <person name="Pangilinan J."/>
            <person name="Lipzen A."/>
            <person name="Riley R."/>
            <person name="Andreopoulos W."/>
            <person name="He G."/>
            <person name="Johnson J."/>
            <person name="Barry K.W."/>
            <person name="Grigoriev I.V."/>
            <person name="Nagy L."/>
            <person name="Hibbett D."/>
            <person name="Henrissat B."/>
            <person name="Matheny P.B."/>
            <person name="Labbe J."/>
            <person name="Martin F."/>
        </authorList>
    </citation>
    <scope>NUCLEOTIDE SEQUENCE</scope>
    <source>
        <strain evidence="1">FP105234-sp</strain>
    </source>
</reference>
<evidence type="ECO:0000313" key="1">
    <source>
        <dbReference type="EMBL" id="KAI0038667.1"/>
    </source>
</evidence>
<accession>A0ACB8R466</accession>